<dbReference type="GeneID" id="60684449"/>
<organism evidence="2 3">
    <name type="scientific">Agrobacterium vitis</name>
    <name type="common">Rhizobium vitis</name>
    <dbReference type="NCBI Taxonomy" id="373"/>
    <lineage>
        <taxon>Bacteria</taxon>
        <taxon>Pseudomonadati</taxon>
        <taxon>Pseudomonadota</taxon>
        <taxon>Alphaproteobacteria</taxon>
        <taxon>Hyphomicrobiales</taxon>
        <taxon>Rhizobiaceae</taxon>
        <taxon>Rhizobium/Agrobacterium group</taxon>
        <taxon>Agrobacterium</taxon>
    </lineage>
</organism>
<feature type="domain" description="N-acetyltransferase" evidence="1">
    <location>
        <begin position="4"/>
        <end position="141"/>
    </location>
</feature>
<keyword evidence="2" id="KW-0808">Transferase</keyword>
<accession>A0A368NK58</accession>
<dbReference type="AlphaFoldDB" id="A0A368NK58"/>
<dbReference type="CDD" id="cd04301">
    <property type="entry name" value="NAT_SF"/>
    <property type="match status" value="1"/>
</dbReference>
<dbReference type="Proteomes" id="UP000436911">
    <property type="component" value="Unassembled WGS sequence"/>
</dbReference>
<name>A0A368NK58_AGRVI</name>
<dbReference type="InterPro" id="IPR016181">
    <property type="entry name" value="Acyl_CoA_acyltransferase"/>
</dbReference>
<dbReference type="SUPFAM" id="SSF55729">
    <property type="entry name" value="Acyl-CoA N-acyltransferases (Nat)"/>
    <property type="match status" value="1"/>
</dbReference>
<reference evidence="2 3" key="1">
    <citation type="submission" date="2018-08" db="EMBL/GenBank/DDBJ databases">
        <title>Genome sequencing of Agrobacterium vitis strain ICMP 10754.</title>
        <authorList>
            <person name="Visnovsky S.B."/>
            <person name="Pitman A.R."/>
        </authorList>
    </citation>
    <scope>NUCLEOTIDE SEQUENCE [LARGE SCALE GENOMIC DNA]</scope>
    <source>
        <strain evidence="2 3">ICMP 10754</strain>
    </source>
</reference>
<comment type="caution">
    <text evidence="2">The sequence shown here is derived from an EMBL/GenBank/DDBJ whole genome shotgun (WGS) entry which is preliminary data.</text>
</comment>
<dbReference type="EMBL" id="QUSG01000012">
    <property type="protein sequence ID" value="KAA3525276.1"/>
    <property type="molecule type" value="Genomic_DNA"/>
</dbReference>
<evidence type="ECO:0000259" key="1">
    <source>
        <dbReference type="PROSITE" id="PS51186"/>
    </source>
</evidence>
<dbReference type="GO" id="GO:0016747">
    <property type="term" value="F:acyltransferase activity, transferring groups other than amino-acyl groups"/>
    <property type="evidence" value="ECO:0007669"/>
    <property type="project" value="InterPro"/>
</dbReference>
<dbReference type="RefSeq" id="WP_060719877.1">
    <property type="nucleotide sequence ID" value="NZ_CP055265.1"/>
</dbReference>
<dbReference type="Gene3D" id="3.40.630.30">
    <property type="match status" value="1"/>
</dbReference>
<dbReference type="PROSITE" id="PS51186">
    <property type="entry name" value="GNAT"/>
    <property type="match status" value="1"/>
</dbReference>
<sequence length="141" mass="15671">MPDLKLETFDEVPQGAEALIDSALTEYHDEMLGGPANLRKLFIPLHDQDGAVEGGIVGQTGRKWLFIAMLFVPEYRRGQGIAGNLLAAAEREARKRGCKAVYLDTINPVARRTYQKHGYSVVGGLDEFTDGYSVTWMKKQL</sequence>
<evidence type="ECO:0000313" key="3">
    <source>
        <dbReference type="Proteomes" id="UP000436911"/>
    </source>
</evidence>
<dbReference type="OrthoDB" id="9787920at2"/>
<protein>
    <submittedName>
        <fullName evidence="2">GNAT family N-acetyltransferase</fullName>
    </submittedName>
</protein>
<proteinExistence type="predicted"/>
<evidence type="ECO:0000313" key="2">
    <source>
        <dbReference type="EMBL" id="KAA3525276.1"/>
    </source>
</evidence>
<gene>
    <name evidence="2" type="ORF">DXT89_18265</name>
</gene>
<dbReference type="InterPro" id="IPR000182">
    <property type="entry name" value="GNAT_dom"/>
</dbReference>
<dbReference type="Pfam" id="PF00583">
    <property type="entry name" value="Acetyltransf_1"/>
    <property type="match status" value="1"/>
</dbReference>